<dbReference type="PANTHER" id="PTHR18939">
    <property type="entry name" value="RIBOSOME BINDING PROTEIN-1"/>
    <property type="match status" value="1"/>
</dbReference>
<dbReference type="PANTHER" id="PTHR18939:SF4">
    <property type="entry name" value="RIBOSOME-BINDING PROTEIN 1"/>
    <property type="match status" value="1"/>
</dbReference>
<reference evidence="4 5" key="1">
    <citation type="submission" date="2023-03" db="EMBL/GenBank/DDBJ databases">
        <title>Genome insight into feeding habits of ladybird beetles.</title>
        <authorList>
            <person name="Li H.-S."/>
            <person name="Huang Y.-H."/>
            <person name="Pang H."/>
        </authorList>
    </citation>
    <scope>NUCLEOTIDE SEQUENCE [LARGE SCALE GENOMIC DNA]</scope>
    <source>
        <strain evidence="4">SYSU_2023b</strain>
        <tissue evidence="4">Whole body</tissue>
    </source>
</reference>
<proteinExistence type="predicted"/>
<keyword evidence="3" id="KW-0472">Membrane</keyword>
<feature type="region of interest" description="Disordered" evidence="2">
    <location>
        <begin position="153"/>
        <end position="197"/>
    </location>
</feature>
<evidence type="ECO:0000256" key="1">
    <source>
        <dbReference type="SAM" id="Coils"/>
    </source>
</evidence>
<evidence type="ECO:0008006" key="6">
    <source>
        <dbReference type="Google" id="ProtNLM"/>
    </source>
</evidence>
<keyword evidence="3" id="KW-1133">Transmembrane helix</keyword>
<sequence>MDAGAMQNLFIFIVFFLVVSLILGLVYKLGMKEKSYEEALAEQRHSSQSLLGIKQKPKEKKSKKSTKKTKEKDPDDKKNDKAEVKNIIKTDILDTDVKQDSKPKLKFTKMPQKSSEDINSEGQIVHKEAAVDKPLVTKKIETVKVVLKEKTNAIKKDEQKKEKSTVKKEQMKKETIKEKSGNKREETKVKNDVLLKSDDQPFKEAEKEIEPVKKDDKHFVTATQVEEQTQETDADKIPNKSVKWNANQNKEKKEVEAAIVTKAPLTNGYIVNQTKDKKKKKNELNALQQLTAAPGGPGMALVLNMIHKAELSHADIQVLIDLLLNKQFDRTSVLDDWSEGKSDPVQKLKKQLAEKDKALLNEQETLAAVQIKLKEIRSEQLIERNALNQKIKALEEQLQNQQMEIHASNNRYHAQGQQLQQVQVQLNEERMKLHSLREELNAVQIQRQQLEIHIAQESEVMIAQLRADVQELSTRNEQLMMDLNNIMKEASSNVDQMNGMTQEICDKSRQVEDLCIELSNAKEMLYRQESDLKMQIAQSNAAMQQKDIELRKMEKDKEDQIEEINNLKKQKSISSKVITQLKSDIEKLQEEKSQNEASLENNKINQTEVLNLKNELASLKNQLEESEKKFKLEGENTLNLMSKLENELEEQKTKNNELRNKNYKIMEALNAAESRIQNGQLEIANKEKDASENRALEIESQKKFLTRLLPEVSDLGHIPTDQWEEECLKVVSNYLDSLRKPVGVDSTENLQARIEHYQNIIKNTEGMLGKLQAHVDQEEISWKAQIKSKDLELEALKEKLEKSQNLENINGSSVEGQ</sequence>
<evidence type="ECO:0000256" key="2">
    <source>
        <dbReference type="SAM" id="MobiDB-lite"/>
    </source>
</evidence>
<accession>A0AAW1V0H1</accession>
<dbReference type="AlphaFoldDB" id="A0AAW1V0H1"/>
<evidence type="ECO:0000256" key="3">
    <source>
        <dbReference type="SAM" id="Phobius"/>
    </source>
</evidence>
<feature type="region of interest" description="Disordered" evidence="2">
    <location>
        <begin position="47"/>
        <end position="84"/>
    </location>
</feature>
<evidence type="ECO:0000313" key="4">
    <source>
        <dbReference type="EMBL" id="KAK9886644.1"/>
    </source>
</evidence>
<keyword evidence="3" id="KW-0812">Transmembrane</keyword>
<dbReference type="GO" id="GO:0005789">
    <property type="term" value="C:endoplasmic reticulum membrane"/>
    <property type="evidence" value="ECO:0007669"/>
    <property type="project" value="TreeGrafter"/>
</dbReference>
<evidence type="ECO:0000313" key="5">
    <source>
        <dbReference type="Proteomes" id="UP001431783"/>
    </source>
</evidence>
<feature type="compositionally biased region" description="Basic residues" evidence="2">
    <location>
        <begin position="55"/>
        <end position="67"/>
    </location>
</feature>
<dbReference type="EMBL" id="JARQZJ010000101">
    <property type="protein sequence ID" value="KAK9886644.1"/>
    <property type="molecule type" value="Genomic_DNA"/>
</dbReference>
<comment type="caution">
    <text evidence="4">The sequence shown here is derived from an EMBL/GenBank/DDBJ whole genome shotgun (WGS) entry which is preliminary data.</text>
</comment>
<protein>
    <recommendedName>
        <fullName evidence="6">Ribosome-binding protein 1</fullName>
    </recommendedName>
</protein>
<keyword evidence="5" id="KW-1185">Reference proteome</keyword>
<gene>
    <name evidence="4" type="ORF">WA026_017565</name>
</gene>
<organism evidence="4 5">
    <name type="scientific">Henosepilachna vigintioctopunctata</name>
    <dbReference type="NCBI Taxonomy" id="420089"/>
    <lineage>
        <taxon>Eukaryota</taxon>
        <taxon>Metazoa</taxon>
        <taxon>Ecdysozoa</taxon>
        <taxon>Arthropoda</taxon>
        <taxon>Hexapoda</taxon>
        <taxon>Insecta</taxon>
        <taxon>Pterygota</taxon>
        <taxon>Neoptera</taxon>
        <taxon>Endopterygota</taxon>
        <taxon>Coleoptera</taxon>
        <taxon>Polyphaga</taxon>
        <taxon>Cucujiformia</taxon>
        <taxon>Coccinelloidea</taxon>
        <taxon>Coccinellidae</taxon>
        <taxon>Epilachninae</taxon>
        <taxon>Epilachnini</taxon>
        <taxon>Henosepilachna</taxon>
    </lineage>
</organism>
<feature type="coiled-coil region" evidence="1">
    <location>
        <begin position="536"/>
        <end position="701"/>
    </location>
</feature>
<feature type="coiled-coil region" evidence="1">
    <location>
        <begin position="747"/>
        <end position="806"/>
    </location>
</feature>
<feature type="transmembrane region" description="Helical" evidence="3">
    <location>
        <begin position="6"/>
        <end position="27"/>
    </location>
</feature>
<name>A0AAW1V0H1_9CUCU</name>
<dbReference type="InterPro" id="IPR040248">
    <property type="entry name" value="RRBP1"/>
</dbReference>
<keyword evidence="1" id="KW-0175">Coiled coil</keyword>
<feature type="compositionally biased region" description="Basic and acidic residues" evidence="2">
    <location>
        <begin position="68"/>
        <end position="84"/>
    </location>
</feature>
<dbReference type="Proteomes" id="UP001431783">
    <property type="component" value="Unassembled WGS sequence"/>
</dbReference>
<feature type="coiled-coil region" evidence="1">
    <location>
        <begin position="345"/>
        <end position="489"/>
    </location>
</feature>